<evidence type="ECO:0008006" key="3">
    <source>
        <dbReference type="Google" id="ProtNLM"/>
    </source>
</evidence>
<dbReference type="AlphaFoldDB" id="A0A382YQ17"/>
<proteinExistence type="predicted"/>
<feature type="transmembrane region" description="Helical" evidence="1">
    <location>
        <begin position="162"/>
        <end position="179"/>
    </location>
</feature>
<accession>A0A382YQ17</accession>
<keyword evidence="1" id="KW-0812">Transmembrane</keyword>
<reference evidence="2" key="1">
    <citation type="submission" date="2018-05" db="EMBL/GenBank/DDBJ databases">
        <authorList>
            <person name="Lanie J.A."/>
            <person name="Ng W.-L."/>
            <person name="Kazmierczak K.M."/>
            <person name="Andrzejewski T.M."/>
            <person name="Davidsen T.M."/>
            <person name="Wayne K.J."/>
            <person name="Tettelin H."/>
            <person name="Glass J.I."/>
            <person name="Rusch D."/>
            <person name="Podicherti R."/>
            <person name="Tsui H.-C.T."/>
            <person name="Winkler M.E."/>
        </authorList>
    </citation>
    <scope>NUCLEOTIDE SEQUENCE</scope>
</reference>
<feature type="transmembrane region" description="Helical" evidence="1">
    <location>
        <begin position="132"/>
        <end position="150"/>
    </location>
</feature>
<sequence length="262" mass="28544">PWSRKKVIGLLAVFGPAAIVASVSIGAGETIVVVRAGAWAGYGLLWLVLLSCLVKGVFVTYLLGRYTAISGEYIGHRLVRLPGPRGWLLIALIFFEMIAAPLAWVPIAKPCGDLLHHLFRDTLEQVSASEPVWENLFTTAFIALAMFFGIRLSFERLEKQQLLICGILVSGTVLGVLLVRPDLAKALVGIVSFGNLPPFPSWAPKDAVDHPMLTMATTFGYVGGSVFAYIVYANWISLHGWGLTGHRDIDAIRRRASESESL</sequence>
<dbReference type="EMBL" id="UINC01177638">
    <property type="protein sequence ID" value="SVD85387.1"/>
    <property type="molecule type" value="Genomic_DNA"/>
</dbReference>
<evidence type="ECO:0000256" key="1">
    <source>
        <dbReference type="SAM" id="Phobius"/>
    </source>
</evidence>
<feature type="non-terminal residue" evidence="2">
    <location>
        <position position="262"/>
    </location>
</feature>
<feature type="transmembrane region" description="Helical" evidence="1">
    <location>
        <begin position="212"/>
        <end position="232"/>
    </location>
</feature>
<organism evidence="2">
    <name type="scientific">marine metagenome</name>
    <dbReference type="NCBI Taxonomy" id="408172"/>
    <lineage>
        <taxon>unclassified sequences</taxon>
        <taxon>metagenomes</taxon>
        <taxon>ecological metagenomes</taxon>
    </lineage>
</organism>
<feature type="non-terminal residue" evidence="2">
    <location>
        <position position="1"/>
    </location>
</feature>
<keyword evidence="1" id="KW-1133">Transmembrane helix</keyword>
<name>A0A382YQ17_9ZZZZ</name>
<keyword evidence="1" id="KW-0472">Membrane</keyword>
<protein>
    <recommendedName>
        <fullName evidence="3">Divalent metal cation transporter</fullName>
    </recommendedName>
</protein>
<evidence type="ECO:0000313" key="2">
    <source>
        <dbReference type="EMBL" id="SVD85387.1"/>
    </source>
</evidence>
<gene>
    <name evidence="2" type="ORF">METZ01_LOCUS438241</name>
</gene>
<feature type="transmembrane region" description="Helical" evidence="1">
    <location>
        <begin position="7"/>
        <end position="27"/>
    </location>
</feature>
<feature type="transmembrane region" description="Helical" evidence="1">
    <location>
        <begin position="39"/>
        <end position="64"/>
    </location>
</feature>
<feature type="transmembrane region" description="Helical" evidence="1">
    <location>
        <begin position="85"/>
        <end position="107"/>
    </location>
</feature>